<evidence type="ECO:0008006" key="8">
    <source>
        <dbReference type="Google" id="ProtNLM"/>
    </source>
</evidence>
<feature type="transmembrane region" description="Helical" evidence="5">
    <location>
        <begin position="14"/>
        <end position="35"/>
    </location>
</feature>
<dbReference type="Proteomes" id="UP000051330">
    <property type="component" value="Unassembled WGS sequence"/>
</dbReference>
<dbReference type="InterPro" id="IPR019109">
    <property type="entry name" value="MamF_MmsF"/>
</dbReference>
<reference evidence="6 7" key="1">
    <citation type="journal article" date="2015" name="Genome Announc.">
        <title>Expanding the biotechnology potential of lactobacilli through comparative genomics of 213 strains and associated genera.</title>
        <authorList>
            <person name="Sun Z."/>
            <person name="Harris H.M."/>
            <person name="McCann A."/>
            <person name="Guo C."/>
            <person name="Argimon S."/>
            <person name="Zhang W."/>
            <person name="Yang X."/>
            <person name="Jeffery I.B."/>
            <person name="Cooney J.C."/>
            <person name="Kagawa T.F."/>
            <person name="Liu W."/>
            <person name="Song Y."/>
            <person name="Salvetti E."/>
            <person name="Wrobel A."/>
            <person name="Rasinkangas P."/>
            <person name="Parkhill J."/>
            <person name="Rea M.C."/>
            <person name="O'Sullivan O."/>
            <person name="Ritari J."/>
            <person name="Douillard F.P."/>
            <person name="Paul Ross R."/>
            <person name="Yang R."/>
            <person name="Briner A.E."/>
            <person name="Felis G.E."/>
            <person name="de Vos W.M."/>
            <person name="Barrangou R."/>
            <person name="Klaenhammer T.R."/>
            <person name="Caufield P.W."/>
            <person name="Cui Y."/>
            <person name="Zhang H."/>
            <person name="O'Toole P.W."/>
        </authorList>
    </citation>
    <scope>NUCLEOTIDE SEQUENCE [LARGE SCALE GENOMIC DNA]</scope>
    <source>
        <strain evidence="6 7">DSM 12744</strain>
    </source>
</reference>
<keyword evidence="2 5" id="KW-0812">Transmembrane</keyword>
<dbReference type="OrthoDB" id="2328241at2"/>
<feature type="transmembrane region" description="Helical" evidence="5">
    <location>
        <begin position="47"/>
        <end position="70"/>
    </location>
</feature>
<dbReference type="AlphaFoldDB" id="A0A0R1N5A2"/>
<dbReference type="Pfam" id="PF09685">
    <property type="entry name" value="MamF_MmsF"/>
    <property type="match status" value="1"/>
</dbReference>
<comment type="subcellular location">
    <subcellularLocation>
        <location evidence="1">Membrane</location>
        <topology evidence="1">Multi-pass membrane protein</topology>
    </subcellularLocation>
</comment>
<accession>A0A0R1N5A2</accession>
<keyword evidence="3 5" id="KW-1133">Transmembrane helix</keyword>
<evidence type="ECO:0000256" key="5">
    <source>
        <dbReference type="SAM" id="Phobius"/>
    </source>
</evidence>
<organism evidence="6 7">
    <name type="scientific">Schleiferilactobacillus perolens DSM 12744</name>
    <dbReference type="NCBI Taxonomy" id="1423792"/>
    <lineage>
        <taxon>Bacteria</taxon>
        <taxon>Bacillati</taxon>
        <taxon>Bacillota</taxon>
        <taxon>Bacilli</taxon>
        <taxon>Lactobacillales</taxon>
        <taxon>Lactobacillaceae</taxon>
        <taxon>Schleiferilactobacillus</taxon>
    </lineage>
</organism>
<evidence type="ECO:0000256" key="3">
    <source>
        <dbReference type="ARBA" id="ARBA00022989"/>
    </source>
</evidence>
<evidence type="ECO:0000313" key="6">
    <source>
        <dbReference type="EMBL" id="KRL11931.1"/>
    </source>
</evidence>
<keyword evidence="7" id="KW-1185">Reference proteome</keyword>
<feature type="transmembrane region" description="Helical" evidence="5">
    <location>
        <begin position="82"/>
        <end position="106"/>
    </location>
</feature>
<dbReference type="EMBL" id="AZEC01000010">
    <property type="protein sequence ID" value="KRL11931.1"/>
    <property type="molecule type" value="Genomic_DNA"/>
</dbReference>
<evidence type="ECO:0000256" key="4">
    <source>
        <dbReference type="ARBA" id="ARBA00023136"/>
    </source>
</evidence>
<evidence type="ECO:0000313" key="7">
    <source>
        <dbReference type="Proteomes" id="UP000051330"/>
    </source>
</evidence>
<comment type="caution">
    <text evidence="6">The sequence shown here is derived from an EMBL/GenBank/DDBJ whole genome shotgun (WGS) entry which is preliminary data.</text>
</comment>
<evidence type="ECO:0000256" key="1">
    <source>
        <dbReference type="ARBA" id="ARBA00004141"/>
    </source>
</evidence>
<sequence length="116" mass="12763">MVQNPEHDRIIDGLSYLSILFAPVLFPLIVWLISAHGSMTRYHARRALFLHLVPILMLFFGTAMFMPLALFSFPGPGSSAGAWIGIPIMIAAIVVDLGLVIYNIVLGVRILMGNDQ</sequence>
<gene>
    <name evidence="6" type="ORF">FD09_GL000539</name>
</gene>
<evidence type="ECO:0000256" key="2">
    <source>
        <dbReference type="ARBA" id="ARBA00022692"/>
    </source>
</evidence>
<dbReference type="STRING" id="1423792.FD09_GL000539"/>
<keyword evidence="4 5" id="KW-0472">Membrane</keyword>
<protein>
    <recommendedName>
        <fullName evidence="8">Integral membrane protein</fullName>
    </recommendedName>
</protein>
<name>A0A0R1N5A2_9LACO</name>
<dbReference type="PATRIC" id="fig|1423792.3.peg.548"/>
<proteinExistence type="predicted"/>
<dbReference type="RefSeq" id="WP_057821252.1">
    <property type="nucleotide sequence ID" value="NZ_AZEC01000010.1"/>
</dbReference>